<dbReference type="CDD" id="cd16495">
    <property type="entry name" value="RING_CH-C4HC3_MARCH"/>
    <property type="match status" value="1"/>
</dbReference>
<keyword evidence="4" id="KW-0479">Metal-binding</keyword>
<dbReference type="PROSITE" id="PS51292">
    <property type="entry name" value="ZF_RING_CH"/>
    <property type="match status" value="1"/>
</dbReference>
<feature type="region of interest" description="Disordered" evidence="10">
    <location>
        <begin position="80"/>
        <end position="111"/>
    </location>
</feature>
<feature type="transmembrane region" description="Helical" evidence="11">
    <location>
        <begin position="253"/>
        <end position="272"/>
    </location>
</feature>
<dbReference type="PANTHER" id="PTHR46065">
    <property type="entry name" value="E3 UBIQUITIN-PROTEIN LIGASE MARCH 2/3 FAMILY MEMBER"/>
    <property type="match status" value="1"/>
</dbReference>
<protein>
    <submittedName>
        <fullName evidence="14">RING-CH-type domain-containing protein</fullName>
    </submittedName>
</protein>
<comment type="subcellular location">
    <subcellularLocation>
        <location evidence="1">Membrane</location>
        <topology evidence="1">Multi-pass membrane protein</topology>
    </subcellularLocation>
</comment>
<keyword evidence="7" id="KW-0862">Zinc</keyword>
<dbReference type="Proteomes" id="UP000887569">
    <property type="component" value="Unplaced"/>
</dbReference>
<dbReference type="GO" id="GO:0008270">
    <property type="term" value="F:zinc ion binding"/>
    <property type="evidence" value="ECO:0007669"/>
    <property type="project" value="UniProtKB-KW"/>
</dbReference>
<evidence type="ECO:0000313" key="13">
    <source>
        <dbReference type="Proteomes" id="UP000887569"/>
    </source>
</evidence>
<dbReference type="PANTHER" id="PTHR46065:SF3">
    <property type="entry name" value="FI20425P1"/>
    <property type="match status" value="1"/>
</dbReference>
<evidence type="ECO:0000259" key="12">
    <source>
        <dbReference type="PROSITE" id="PS51292"/>
    </source>
</evidence>
<evidence type="ECO:0000256" key="1">
    <source>
        <dbReference type="ARBA" id="ARBA00004141"/>
    </source>
</evidence>
<evidence type="ECO:0000313" key="14">
    <source>
        <dbReference type="WBParaSite" id="PgR023_g066_t03"/>
    </source>
</evidence>
<dbReference type="WBParaSite" id="PgR023_g066_t03">
    <property type="protein sequence ID" value="PgR023_g066_t03"/>
    <property type="gene ID" value="PgR023_g066"/>
</dbReference>
<organism evidence="13 14">
    <name type="scientific">Parascaris univalens</name>
    <name type="common">Nematode worm</name>
    <dbReference type="NCBI Taxonomy" id="6257"/>
    <lineage>
        <taxon>Eukaryota</taxon>
        <taxon>Metazoa</taxon>
        <taxon>Ecdysozoa</taxon>
        <taxon>Nematoda</taxon>
        <taxon>Chromadorea</taxon>
        <taxon>Rhabditida</taxon>
        <taxon>Spirurina</taxon>
        <taxon>Ascaridomorpha</taxon>
        <taxon>Ascaridoidea</taxon>
        <taxon>Ascarididae</taxon>
        <taxon>Parascaris</taxon>
    </lineage>
</organism>
<evidence type="ECO:0000256" key="9">
    <source>
        <dbReference type="ARBA" id="ARBA00023136"/>
    </source>
</evidence>
<keyword evidence="5" id="KW-0863">Zinc-finger</keyword>
<evidence type="ECO:0000256" key="2">
    <source>
        <dbReference type="ARBA" id="ARBA00022679"/>
    </source>
</evidence>
<name>A0A915B342_PARUN</name>
<evidence type="ECO:0000256" key="6">
    <source>
        <dbReference type="ARBA" id="ARBA00022786"/>
    </source>
</evidence>
<dbReference type="GO" id="GO:0016567">
    <property type="term" value="P:protein ubiquitination"/>
    <property type="evidence" value="ECO:0007669"/>
    <property type="project" value="TreeGrafter"/>
</dbReference>
<evidence type="ECO:0000256" key="3">
    <source>
        <dbReference type="ARBA" id="ARBA00022692"/>
    </source>
</evidence>
<accession>A0A915B342</accession>
<keyword evidence="8 11" id="KW-1133">Transmembrane helix</keyword>
<evidence type="ECO:0000256" key="10">
    <source>
        <dbReference type="SAM" id="MobiDB-lite"/>
    </source>
</evidence>
<keyword evidence="13" id="KW-1185">Reference proteome</keyword>
<keyword evidence="9 11" id="KW-0472">Membrane</keyword>
<feature type="domain" description="RING-CH-type" evidence="12">
    <location>
        <begin position="120"/>
        <end position="187"/>
    </location>
</feature>
<dbReference type="Pfam" id="PF12906">
    <property type="entry name" value="RINGv"/>
    <property type="match status" value="1"/>
</dbReference>
<dbReference type="InterPro" id="IPR013083">
    <property type="entry name" value="Znf_RING/FYVE/PHD"/>
</dbReference>
<feature type="transmembrane region" description="Helical" evidence="11">
    <location>
        <begin position="205"/>
        <end position="229"/>
    </location>
</feature>
<evidence type="ECO:0000256" key="7">
    <source>
        <dbReference type="ARBA" id="ARBA00022833"/>
    </source>
</evidence>
<evidence type="ECO:0000256" key="4">
    <source>
        <dbReference type="ARBA" id="ARBA00022723"/>
    </source>
</evidence>
<reference evidence="14" key="1">
    <citation type="submission" date="2022-11" db="UniProtKB">
        <authorList>
            <consortium name="WormBaseParasite"/>
        </authorList>
    </citation>
    <scope>IDENTIFICATION</scope>
</reference>
<keyword evidence="2" id="KW-0808">Transferase</keyword>
<evidence type="ECO:0000256" key="5">
    <source>
        <dbReference type="ARBA" id="ARBA00022771"/>
    </source>
</evidence>
<sequence length="331" mass="37474">MYDISRMVKLVKSETDLPECCVTAIEASSSTSSLQTVDERSRMQQMIGVSPTSNDSGIVVDELAAAVDVISHNPVEKSLGDEELPLLTTTQPNTTVSDSPRSHLESTSGSFLSGSFSTSLSSMGRPLCRICHLVHDTPHNPMVAPCRCCGTVRYVHIGCLVHWLEISSKRMCPRPRCELCGYQYKRHPCIDVKHLRRPHIDAKDVVLNVAFMFAFIVMVICAACCIHFLRVNDNYQSLSFYRTSSTMMSKEDVIVIACSFLFFIAFFIAVLTQYRAEASIFRIFFRFWLTNRNWRIRNYDLADDPEIVVENLARREKIDASTNTERCVMLL</sequence>
<dbReference type="Gene3D" id="3.30.40.10">
    <property type="entry name" value="Zinc/RING finger domain, C3HC4 (zinc finger)"/>
    <property type="match status" value="1"/>
</dbReference>
<dbReference type="InterPro" id="IPR011016">
    <property type="entry name" value="Znf_RING-CH"/>
</dbReference>
<dbReference type="AlphaFoldDB" id="A0A915B342"/>
<feature type="compositionally biased region" description="Low complexity" evidence="10">
    <location>
        <begin position="85"/>
        <end position="95"/>
    </location>
</feature>
<evidence type="ECO:0000256" key="8">
    <source>
        <dbReference type="ARBA" id="ARBA00022989"/>
    </source>
</evidence>
<evidence type="ECO:0000256" key="11">
    <source>
        <dbReference type="SAM" id="Phobius"/>
    </source>
</evidence>
<proteinExistence type="predicted"/>
<dbReference type="SMART" id="SM00744">
    <property type="entry name" value="RINGv"/>
    <property type="match status" value="1"/>
</dbReference>
<keyword evidence="3 11" id="KW-0812">Transmembrane</keyword>
<dbReference type="SUPFAM" id="SSF57850">
    <property type="entry name" value="RING/U-box"/>
    <property type="match status" value="1"/>
</dbReference>
<keyword evidence="6" id="KW-0833">Ubl conjugation pathway</keyword>
<dbReference type="GO" id="GO:0004842">
    <property type="term" value="F:ubiquitin-protein transferase activity"/>
    <property type="evidence" value="ECO:0007669"/>
    <property type="project" value="TreeGrafter"/>
</dbReference>
<dbReference type="GO" id="GO:0016020">
    <property type="term" value="C:membrane"/>
    <property type="evidence" value="ECO:0007669"/>
    <property type="project" value="UniProtKB-SubCell"/>
</dbReference>